<gene>
    <name evidence="11 12" type="primary">lpxB</name>
    <name evidence="12" type="ORF">IMCC3135_25465</name>
</gene>
<dbReference type="PANTHER" id="PTHR30372:SF4">
    <property type="entry name" value="LIPID-A-DISACCHARIDE SYNTHASE, MITOCHONDRIAL-RELATED"/>
    <property type="match status" value="1"/>
</dbReference>
<evidence type="ECO:0000256" key="8">
    <source>
        <dbReference type="ARBA" id="ARBA00022679"/>
    </source>
</evidence>
<dbReference type="Pfam" id="PF02684">
    <property type="entry name" value="LpxB"/>
    <property type="match status" value="1"/>
</dbReference>
<dbReference type="GO" id="GO:0005543">
    <property type="term" value="F:phospholipid binding"/>
    <property type="evidence" value="ECO:0007669"/>
    <property type="project" value="TreeGrafter"/>
</dbReference>
<comment type="function">
    <text evidence="1 11">Condensation of UDP-2,3-diacylglucosamine and 2,3-diacylglucosamine-1-phosphate to form lipid A disaccharide, a precursor of lipid A, a phosphorylated glycolipid that anchors the lipopolysaccharide to the outer membrane of the cell.</text>
</comment>
<dbReference type="Gene3D" id="3.40.50.2000">
    <property type="entry name" value="Glycogen Phosphorylase B"/>
    <property type="match status" value="1"/>
</dbReference>
<evidence type="ECO:0000256" key="5">
    <source>
        <dbReference type="ARBA" id="ARBA00022516"/>
    </source>
</evidence>
<evidence type="ECO:0000256" key="7">
    <source>
        <dbReference type="ARBA" id="ARBA00022676"/>
    </source>
</evidence>
<dbReference type="GO" id="GO:0009245">
    <property type="term" value="P:lipid A biosynthetic process"/>
    <property type="evidence" value="ECO:0007669"/>
    <property type="project" value="UniProtKB-UniRule"/>
</dbReference>
<keyword evidence="6 11" id="KW-0441">Lipid A biosynthesis</keyword>
<organism evidence="12 13">
    <name type="scientific">Granulosicoccus antarcticus IMCC3135</name>
    <dbReference type="NCBI Taxonomy" id="1192854"/>
    <lineage>
        <taxon>Bacteria</taxon>
        <taxon>Pseudomonadati</taxon>
        <taxon>Pseudomonadota</taxon>
        <taxon>Gammaproteobacteria</taxon>
        <taxon>Chromatiales</taxon>
        <taxon>Granulosicoccaceae</taxon>
        <taxon>Granulosicoccus</taxon>
    </lineage>
</organism>
<evidence type="ECO:0000256" key="11">
    <source>
        <dbReference type="HAMAP-Rule" id="MF_00392"/>
    </source>
</evidence>
<evidence type="ECO:0000256" key="1">
    <source>
        <dbReference type="ARBA" id="ARBA00002056"/>
    </source>
</evidence>
<sequence>MTASKTLSVMVSAGEASGDAHAAHAIEALRDQAVQATCFGMGADALQKVGVELIVDCRDLAVIGIVDVLINYPRFMKRLALLRETMRQRMPDILVIVDYPDFNLKLAQTAKSLGIPVLFYISPKVWAWRAGRVERISKLVSHMAVLFPFEVEIYQQAGVPVTYVGNPVVADAVSAFTIQEARQHFNLQTDKPVVTLLPGSRTGEIMRNLPAMLATASIIARQVPDCQFLLPVAPTLSASFINETIGQSDIASLSVVTGDSRHAMRAADVALVASGTATLETAMVGTPLVVMYIINQINYAIMKRLIKIPDISLVNIVAGKRIVPEYVQHEATPEAMASDVLSLMHDDQRRQQMHTEFSRLKELMGDEGASTRVAELILQLTRPERVAVPV</sequence>
<comment type="pathway">
    <text evidence="11">Bacterial outer membrane biogenesis; LPS lipid A biosynthesis.</text>
</comment>
<keyword evidence="13" id="KW-1185">Reference proteome</keyword>
<dbReference type="HAMAP" id="MF_00392">
    <property type="entry name" value="LpxB"/>
    <property type="match status" value="1"/>
</dbReference>
<keyword evidence="8 11" id="KW-0808">Transferase</keyword>
<dbReference type="AlphaFoldDB" id="A0A2Z2NXG5"/>
<protein>
    <recommendedName>
        <fullName evidence="4 11">Lipid-A-disaccharide synthase</fullName>
        <ecNumber evidence="3 11">2.4.1.182</ecNumber>
    </recommendedName>
</protein>
<evidence type="ECO:0000313" key="13">
    <source>
        <dbReference type="Proteomes" id="UP000250079"/>
    </source>
</evidence>
<accession>A0A2Z2NXG5</accession>
<dbReference type="NCBIfam" id="TIGR00215">
    <property type="entry name" value="lpxB"/>
    <property type="match status" value="1"/>
</dbReference>
<dbReference type="EMBL" id="CP018632">
    <property type="protein sequence ID" value="ASJ75155.1"/>
    <property type="molecule type" value="Genomic_DNA"/>
</dbReference>
<evidence type="ECO:0000256" key="3">
    <source>
        <dbReference type="ARBA" id="ARBA00012687"/>
    </source>
</evidence>
<evidence type="ECO:0000256" key="10">
    <source>
        <dbReference type="ARBA" id="ARBA00048975"/>
    </source>
</evidence>
<reference evidence="12 13" key="1">
    <citation type="submission" date="2016-12" db="EMBL/GenBank/DDBJ databases">
        <authorList>
            <person name="Song W.-J."/>
            <person name="Kurnit D.M."/>
        </authorList>
    </citation>
    <scope>NUCLEOTIDE SEQUENCE [LARGE SCALE GENOMIC DNA]</scope>
    <source>
        <strain evidence="12 13">IMCC3135</strain>
    </source>
</reference>
<dbReference type="KEGG" id="gai:IMCC3135_25465"/>
<keyword evidence="9 11" id="KW-0443">Lipid metabolism</keyword>
<name>A0A2Z2NXG5_9GAMM</name>
<evidence type="ECO:0000256" key="2">
    <source>
        <dbReference type="ARBA" id="ARBA00007868"/>
    </source>
</evidence>
<evidence type="ECO:0000256" key="6">
    <source>
        <dbReference type="ARBA" id="ARBA00022556"/>
    </source>
</evidence>
<comment type="catalytic activity">
    <reaction evidence="10 11">
        <text>a lipid X + a UDP-2-N,3-O-bis[(3R)-3-hydroxyacyl]-alpha-D-glucosamine = a lipid A disaccharide + UDP + H(+)</text>
        <dbReference type="Rhea" id="RHEA:67828"/>
        <dbReference type="ChEBI" id="CHEBI:15378"/>
        <dbReference type="ChEBI" id="CHEBI:58223"/>
        <dbReference type="ChEBI" id="CHEBI:137748"/>
        <dbReference type="ChEBI" id="CHEBI:176338"/>
        <dbReference type="ChEBI" id="CHEBI:176343"/>
        <dbReference type="EC" id="2.4.1.182"/>
    </reaction>
</comment>
<dbReference type="EC" id="2.4.1.182" evidence="3 11"/>
<dbReference type="UniPathway" id="UPA00973"/>
<proteinExistence type="inferred from homology"/>
<dbReference type="GO" id="GO:0008915">
    <property type="term" value="F:lipid-A-disaccharide synthase activity"/>
    <property type="evidence" value="ECO:0007669"/>
    <property type="project" value="UniProtKB-UniRule"/>
</dbReference>
<keyword evidence="5 11" id="KW-0444">Lipid biosynthesis</keyword>
<dbReference type="InterPro" id="IPR003835">
    <property type="entry name" value="Glyco_trans_19"/>
</dbReference>
<evidence type="ECO:0000256" key="4">
    <source>
        <dbReference type="ARBA" id="ARBA00020902"/>
    </source>
</evidence>
<dbReference type="SUPFAM" id="SSF53756">
    <property type="entry name" value="UDP-Glycosyltransferase/glycogen phosphorylase"/>
    <property type="match status" value="1"/>
</dbReference>
<comment type="similarity">
    <text evidence="2 11">Belongs to the LpxB family.</text>
</comment>
<dbReference type="Proteomes" id="UP000250079">
    <property type="component" value="Chromosome"/>
</dbReference>
<dbReference type="PANTHER" id="PTHR30372">
    <property type="entry name" value="LIPID-A-DISACCHARIDE SYNTHASE"/>
    <property type="match status" value="1"/>
</dbReference>
<evidence type="ECO:0000313" key="12">
    <source>
        <dbReference type="EMBL" id="ASJ75155.1"/>
    </source>
</evidence>
<evidence type="ECO:0000256" key="9">
    <source>
        <dbReference type="ARBA" id="ARBA00023098"/>
    </source>
</evidence>
<dbReference type="GO" id="GO:0016020">
    <property type="term" value="C:membrane"/>
    <property type="evidence" value="ECO:0007669"/>
    <property type="project" value="GOC"/>
</dbReference>
<keyword evidence="7 11" id="KW-0328">Glycosyltransferase</keyword>